<reference evidence="2" key="1">
    <citation type="journal article" date="2019" name="Sci. Rep.">
        <title>Draft genome of Tanacetum cinerariifolium, the natural source of mosquito coil.</title>
        <authorList>
            <person name="Yamashiro T."/>
            <person name="Shiraishi A."/>
            <person name="Satake H."/>
            <person name="Nakayama K."/>
        </authorList>
    </citation>
    <scope>NUCLEOTIDE SEQUENCE</scope>
</reference>
<dbReference type="AlphaFoldDB" id="A0A699HT50"/>
<organism evidence="2">
    <name type="scientific">Tanacetum cinerariifolium</name>
    <name type="common">Dalmatian daisy</name>
    <name type="synonym">Chrysanthemum cinerariifolium</name>
    <dbReference type="NCBI Taxonomy" id="118510"/>
    <lineage>
        <taxon>Eukaryota</taxon>
        <taxon>Viridiplantae</taxon>
        <taxon>Streptophyta</taxon>
        <taxon>Embryophyta</taxon>
        <taxon>Tracheophyta</taxon>
        <taxon>Spermatophyta</taxon>
        <taxon>Magnoliopsida</taxon>
        <taxon>eudicotyledons</taxon>
        <taxon>Gunneridae</taxon>
        <taxon>Pentapetalae</taxon>
        <taxon>asterids</taxon>
        <taxon>campanulids</taxon>
        <taxon>Asterales</taxon>
        <taxon>Asteraceae</taxon>
        <taxon>Asteroideae</taxon>
        <taxon>Anthemideae</taxon>
        <taxon>Anthemidinae</taxon>
        <taxon>Tanacetum</taxon>
    </lineage>
</organism>
<gene>
    <name evidence="2" type="ORF">Tci_444944</name>
</gene>
<accession>A0A699HT50</accession>
<name>A0A699HT50_TANCI</name>
<evidence type="ECO:0000256" key="1">
    <source>
        <dbReference type="SAM" id="SignalP"/>
    </source>
</evidence>
<comment type="caution">
    <text evidence="2">The sequence shown here is derived from an EMBL/GenBank/DDBJ whole genome shotgun (WGS) entry which is preliminary data.</text>
</comment>
<keyword evidence="1" id="KW-0732">Signal</keyword>
<feature type="chain" id="PRO_5025378795" evidence="1">
    <location>
        <begin position="18"/>
        <end position="194"/>
    </location>
</feature>
<feature type="signal peptide" evidence="1">
    <location>
        <begin position="1"/>
        <end position="17"/>
    </location>
</feature>
<protein>
    <submittedName>
        <fullName evidence="2">Zinc finger, CCHC-type</fullName>
    </submittedName>
</protein>
<proteinExistence type="predicted"/>
<evidence type="ECO:0000313" key="2">
    <source>
        <dbReference type="EMBL" id="GEY72970.1"/>
    </source>
</evidence>
<dbReference type="EMBL" id="BKCJ010204176">
    <property type="protein sequence ID" value="GEY72970.1"/>
    <property type="molecule type" value="Genomic_DNA"/>
</dbReference>
<sequence length="194" mass="21699">MSLNLALSLILVSLSKEYDNFVQNYNMHGIGKTVNELHTMLRLHEQTSPKKDVAPVLHKLKPGALNLYVGNGHRAAVEAIGTFHLCIPSGLVVIMNNCHYAPSINRGIISVYLLKDNGFVNCFIDNGISASKDGLLYFHAIPRDSIYEIDLHCANSNDSSIYVVSNKSAKLNLDYTLLWHYHLAHISKKRIEKL</sequence>